<dbReference type="Proteomes" id="UP001601627">
    <property type="component" value="Unassembled WGS sequence"/>
</dbReference>
<accession>A0ABW6QGE1</accession>
<dbReference type="RefSeq" id="WP_388240463.1">
    <property type="nucleotide sequence ID" value="NZ_JBHVZQ010000049.1"/>
</dbReference>
<organism evidence="2 3">
    <name type="scientific">Streptomyces marokkonensis</name>
    <dbReference type="NCBI Taxonomy" id="324855"/>
    <lineage>
        <taxon>Bacteria</taxon>
        <taxon>Bacillati</taxon>
        <taxon>Actinomycetota</taxon>
        <taxon>Actinomycetes</taxon>
        <taxon>Kitasatosporales</taxon>
        <taxon>Streptomycetaceae</taxon>
        <taxon>Streptomyces</taxon>
    </lineage>
</organism>
<evidence type="ECO:0000313" key="3">
    <source>
        <dbReference type="Proteomes" id="UP001601627"/>
    </source>
</evidence>
<keyword evidence="3" id="KW-1185">Reference proteome</keyword>
<comment type="caution">
    <text evidence="2">The sequence shown here is derived from an EMBL/GenBank/DDBJ whole genome shotgun (WGS) entry which is preliminary data.</text>
</comment>
<protein>
    <submittedName>
        <fullName evidence="2">Uncharacterized protein</fullName>
    </submittedName>
</protein>
<evidence type="ECO:0000256" key="1">
    <source>
        <dbReference type="SAM" id="MobiDB-lite"/>
    </source>
</evidence>
<dbReference type="EMBL" id="JBHVZQ010000049">
    <property type="protein sequence ID" value="MFF1278115.1"/>
    <property type="molecule type" value="Genomic_DNA"/>
</dbReference>
<reference evidence="2 3" key="1">
    <citation type="submission" date="2024-09" db="EMBL/GenBank/DDBJ databases">
        <title>The Natural Products Discovery Center: Release of the First 8490 Sequenced Strains for Exploring Actinobacteria Biosynthetic Diversity.</title>
        <authorList>
            <person name="Kalkreuter E."/>
            <person name="Kautsar S.A."/>
            <person name="Yang D."/>
            <person name="Bader C.D."/>
            <person name="Teijaro C.N."/>
            <person name="Fluegel L."/>
            <person name="Davis C.M."/>
            <person name="Simpson J.R."/>
            <person name="Lauterbach L."/>
            <person name="Steele A.D."/>
            <person name="Gui C."/>
            <person name="Meng S."/>
            <person name="Li G."/>
            <person name="Viehrig K."/>
            <person name="Ye F."/>
            <person name="Su P."/>
            <person name="Kiefer A.F."/>
            <person name="Nichols A."/>
            <person name="Cepeda A.J."/>
            <person name="Yan W."/>
            <person name="Fan B."/>
            <person name="Jiang Y."/>
            <person name="Adhikari A."/>
            <person name="Zheng C.-J."/>
            <person name="Schuster L."/>
            <person name="Cowan T.M."/>
            <person name="Smanski M.J."/>
            <person name="Chevrette M.G."/>
            <person name="De Carvalho L.P.S."/>
            <person name="Shen B."/>
        </authorList>
    </citation>
    <scope>NUCLEOTIDE SEQUENCE [LARGE SCALE GENOMIC DNA]</scope>
    <source>
        <strain evidence="2 3">NPDC058328</strain>
    </source>
</reference>
<evidence type="ECO:0000313" key="2">
    <source>
        <dbReference type="EMBL" id="MFF1278115.1"/>
    </source>
</evidence>
<proteinExistence type="predicted"/>
<gene>
    <name evidence="2" type="ORF">ACFVZC_32775</name>
</gene>
<name>A0ABW6QGE1_9ACTN</name>
<sequence>MLDESAARAEEVLCLNVENLYPQDKRGEITAKGGATKWIHWRSGTAQRLPRLIARRTCGPLFLTDRRASAGTATLDVCEETVRAQLSSARGQGVGRLSVVVAAAYGLGGAVLEVLEHGGSQRRFPGECGDERVLGGHRLQVADPALQPAAGGSGEDEQRGGRPGAR</sequence>
<feature type="region of interest" description="Disordered" evidence="1">
    <location>
        <begin position="141"/>
        <end position="166"/>
    </location>
</feature>